<gene>
    <name evidence="2" type="ORF">Vafri_12402</name>
</gene>
<keyword evidence="3" id="KW-1185">Reference proteome</keyword>
<organism evidence="2 3">
    <name type="scientific">Volvox africanus</name>
    <dbReference type="NCBI Taxonomy" id="51714"/>
    <lineage>
        <taxon>Eukaryota</taxon>
        <taxon>Viridiplantae</taxon>
        <taxon>Chlorophyta</taxon>
        <taxon>core chlorophytes</taxon>
        <taxon>Chlorophyceae</taxon>
        <taxon>CS clade</taxon>
        <taxon>Chlamydomonadales</taxon>
        <taxon>Volvocaceae</taxon>
        <taxon>Volvox</taxon>
    </lineage>
</organism>
<reference evidence="2" key="1">
    <citation type="journal article" date="2021" name="Proc. Natl. Acad. Sci. U.S.A.">
        <title>Three genomes in the algal genus Volvox reveal the fate of a haploid sex-determining region after a transition to homothallism.</title>
        <authorList>
            <person name="Yamamoto K."/>
            <person name="Hamaji T."/>
            <person name="Kawai-Toyooka H."/>
            <person name="Matsuzaki R."/>
            <person name="Takahashi F."/>
            <person name="Nishimura Y."/>
            <person name="Kawachi M."/>
            <person name="Noguchi H."/>
            <person name="Minakuchi Y."/>
            <person name="Umen J.G."/>
            <person name="Toyoda A."/>
            <person name="Nozaki H."/>
        </authorList>
    </citation>
    <scope>NUCLEOTIDE SEQUENCE</scope>
    <source>
        <strain evidence="2">NIES-3780</strain>
    </source>
</reference>
<dbReference type="EMBL" id="BNCO01000027">
    <property type="protein sequence ID" value="GIL57205.1"/>
    <property type="molecule type" value="Genomic_DNA"/>
</dbReference>
<sequence>MIGLVHASFRRTLATRERLRLQPILHHETSTPPGCAGRAAVNAAAACRTAQRLPRHYREAGKTSEGDSAAFNGGKTRGSQQNAPQKQASDLREHFPPASWAVDTYTLMKFYNLDSVLVTAVLHGLEAAKVDFPFKLSPEEYDIIKLVPKPPSSIILLGRSGTGKTTCAVYRLWGNWLRHYTNPGLDPVHAVFVTASATLRERVALAFRRLQSAVLPPADFARVMAMASATYHTFRDVPSEAFPLFLSSRAYLRMLDGTTGRPFFPRQPNGAILQLPNDGEELDPDGAALVVALDEDVSDDDEEADAAGGAGANQGGADGAPGTGDAGGAGADASAGAADGLVALEEEVEAAAAVAAAVAARAGALADLEGGAGGGIEGLAAAVDDYGLGVAGRARLNREVTYQYFVNSMWKKITSPEQRESVAPGLVYQEIMSYLKGSAEAIASPMGHLSLSAYLTLGRKRAPNFSEEVRKKLVWPIFERYERLKRQEWRYDLLDLVGHIYREMAVTSYSGTPIHALYRDEVQDFTQGELLLDIAVAADPNTLFYCGDTAQTIARGIGFRFTDIC</sequence>
<name>A0A8J4B9J9_9CHLO</name>
<evidence type="ECO:0000256" key="1">
    <source>
        <dbReference type="SAM" id="MobiDB-lite"/>
    </source>
</evidence>
<evidence type="ECO:0000313" key="3">
    <source>
        <dbReference type="Proteomes" id="UP000747399"/>
    </source>
</evidence>
<feature type="region of interest" description="Disordered" evidence="1">
    <location>
        <begin position="300"/>
        <end position="331"/>
    </location>
</feature>
<dbReference type="Proteomes" id="UP000747399">
    <property type="component" value="Unassembled WGS sequence"/>
</dbReference>
<dbReference type="InterPro" id="IPR039904">
    <property type="entry name" value="TRANK1"/>
</dbReference>
<feature type="compositionally biased region" description="Polar residues" evidence="1">
    <location>
        <begin position="77"/>
        <end position="88"/>
    </location>
</feature>
<dbReference type="AlphaFoldDB" id="A0A8J4B9J9"/>
<dbReference type="PANTHER" id="PTHR21529:SF4">
    <property type="entry name" value="TPR AND ANKYRIN REPEAT-CONTAINING PROTEIN 1"/>
    <property type="match status" value="1"/>
</dbReference>
<feature type="region of interest" description="Disordered" evidence="1">
    <location>
        <begin position="56"/>
        <end position="92"/>
    </location>
</feature>
<protein>
    <recommendedName>
        <fullName evidence="4">UvrD-like helicase ATP-binding domain-containing protein</fullName>
    </recommendedName>
</protein>
<feature type="non-terminal residue" evidence="2">
    <location>
        <position position="565"/>
    </location>
</feature>
<evidence type="ECO:0000313" key="2">
    <source>
        <dbReference type="EMBL" id="GIL57205.1"/>
    </source>
</evidence>
<dbReference type="InterPro" id="IPR027417">
    <property type="entry name" value="P-loop_NTPase"/>
</dbReference>
<dbReference type="SUPFAM" id="SSF52540">
    <property type="entry name" value="P-loop containing nucleoside triphosphate hydrolases"/>
    <property type="match status" value="1"/>
</dbReference>
<feature type="compositionally biased region" description="Basic and acidic residues" evidence="1">
    <location>
        <begin position="56"/>
        <end position="65"/>
    </location>
</feature>
<proteinExistence type="predicted"/>
<dbReference type="PANTHER" id="PTHR21529">
    <property type="entry name" value="MAMMARY TURMOR VIRUS RECEPTOR HOMOLOG 1, 2 MTVR1, 2"/>
    <property type="match status" value="1"/>
</dbReference>
<evidence type="ECO:0008006" key="4">
    <source>
        <dbReference type="Google" id="ProtNLM"/>
    </source>
</evidence>
<feature type="compositionally biased region" description="Gly residues" evidence="1">
    <location>
        <begin position="308"/>
        <end position="330"/>
    </location>
</feature>
<comment type="caution">
    <text evidence="2">The sequence shown here is derived from an EMBL/GenBank/DDBJ whole genome shotgun (WGS) entry which is preliminary data.</text>
</comment>
<accession>A0A8J4B9J9</accession>